<dbReference type="OrthoDB" id="9787460at2"/>
<dbReference type="KEGG" id="ppru:FDP22_16965"/>
<gene>
    <name evidence="6" type="ORF">FDP22_16965</name>
</gene>
<keyword evidence="3" id="KW-0238">DNA-binding</keyword>
<protein>
    <submittedName>
        <fullName evidence="6">LysR family transcriptional regulator</fullName>
    </submittedName>
</protein>
<dbReference type="AlphaFoldDB" id="A0A5B8G2E9"/>
<dbReference type="Proteomes" id="UP000305888">
    <property type="component" value="Chromosome"/>
</dbReference>
<dbReference type="InterPro" id="IPR036388">
    <property type="entry name" value="WH-like_DNA-bd_sf"/>
</dbReference>
<dbReference type="GO" id="GO:0003677">
    <property type="term" value="F:DNA binding"/>
    <property type="evidence" value="ECO:0007669"/>
    <property type="project" value="UniProtKB-KW"/>
</dbReference>
<dbReference type="Gene3D" id="1.10.10.10">
    <property type="entry name" value="Winged helix-like DNA-binding domain superfamily/Winged helix DNA-binding domain"/>
    <property type="match status" value="1"/>
</dbReference>
<dbReference type="InterPro" id="IPR036390">
    <property type="entry name" value="WH_DNA-bd_sf"/>
</dbReference>
<dbReference type="Pfam" id="PF00126">
    <property type="entry name" value="HTH_1"/>
    <property type="match status" value="1"/>
</dbReference>
<dbReference type="PANTHER" id="PTHR30579">
    <property type="entry name" value="TRANSCRIPTIONAL REGULATOR"/>
    <property type="match status" value="1"/>
</dbReference>
<accession>A0A5B8G2E9</accession>
<keyword evidence="4" id="KW-0804">Transcription</keyword>
<evidence type="ECO:0000256" key="1">
    <source>
        <dbReference type="ARBA" id="ARBA00009437"/>
    </source>
</evidence>
<evidence type="ECO:0000313" key="7">
    <source>
        <dbReference type="Proteomes" id="UP000305888"/>
    </source>
</evidence>
<keyword evidence="7" id="KW-1185">Reference proteome</keyword>
<evidence type="ECO:0000259" key="5">
    <source>
        <dbReference type="PROSITE" id="PS50931"/>
    </source>
</evidence>
<evidence type="ECO:0000313" key="6">
    <source>
        <dbReference type="EMBL" id="QDL93322.1"/>
    </source>
</evidence>
<dbReference type="SUPFAM" id="SSF53850">
    <property type="entry name" value="Periplasmic binding protein-like II"/>
    <property type="match status" value="1"/>
</dbReference>
<proteinExistence type="inferred from homology"/>
<organism evidence="6 7">
    <name type="scientific">Paroceanicella profunda</name>
    <dbReference type="NCBI Taxonomy" id="2579971"/>
    <lineage>
        <taxon>Bacteria</taxon>
        <taxon>Pseudomonadati</taxon>
        <taxon>Pseudomonadota</taxon>
        <taxon>Alphaproteobacteria</taxon>
        <taxon>Rhodobacterales</taxon>
        <taxon>Paracoccaceae</taxon>
        <taxon>Paroceanicella</taxon>
    </lineage>
</organism>
<dbReference type="GO" id="GO:0003700">
    <property type="term" value="F:DNA-binding transcription factor activity"/>
    <property type="evidence" value="ECO:0007669"/>
    <property type="project" value="InterPro"/>
</dbReference>
<evidence type="ECO:0000256" key="3">
    <source>
        <dbReference type="ARBA" id="ARBA00023125"/>
    </source>
</evidence>
<dbReference type="RefSeq" id="WP_138576039.1">
    <property type="nucleotide sequence ID" value="NZ_CP040818.1"/>
</dbReference>
<dbReference type="Gene3D" id="3.40.190.290">
    <property type="match status" value="1"/>
</dbReference>
<reference evidence="6 7" key="1">
    <citation type="submission" date="2019-06" db="EMBL/GenBank/DDBJ databases">
        <title>Genome sequence of Rhodobacteraceae bacterium D4M1.</title>
        <authorList>
            <person name="Cao J."/>
        </authorList>
    </citation>
    <scope>NUCLEOTIDE SEQUENCE [LARGE SCALE GENOMIC DNA]</scope>
    <source>
        <strain evidence="6 7">D4M1</strain>
    </source>
</reference>
<dbReference type="InterPro" id="IPR005119">
    <property type="entry name" value="LysR_subst-bd"/>
</dbReference>
<dbReference type="SUPFAM" id="SSF46785">
    <property type="entry name" value="Winged helix' DNA-binding domain"/>
    <property type="match status" value="1"/>
</dbReference>
<dbReference type="Pfam" id="PF03466">
    <property type="entry name" value="LysR_substrate"/>
    <property type="match status" value="1"/>
</dbReference>
<evidence type="ECO:0000256" key="4">
    <source>
        <dbReference type="ARBA" id="ARBA00023163"/>
    </source>
</evidence>
<dbReference type="EMBL" id="CP040818">
    <property type="protein sequence ID" value="QDL93322.1"/>
    <property type="molecule type" value="Genomic_DNA"/>
</dbReference>
<evidence type="ECO:0000256" key="2">
    <source>
        <dbReference type="ARBA" id="ARBA00023015"/>
    </source>
</evidence>
<keyword evidence="2" id="KW-0805">Transcription regulation</keyword>
<dbReference type="InterPro" id="IPR000847">
    <property type="entry name" value="LysR_HTH_N"/>
</dbReference>
<dbReference type="PANTHER" id="PTHR30579:SF3">
    <property type="entry name" value="TRANSCRIPTIONAL REGULATORY PROTEIN"/>
    <property type="match status" value="1"/>
</dbReference>
<sequence>MEWDDLRLFLQVARSGQMQAAAQALGVDHSTVSRRLSRLEERMGLVLFERAARRIKITEEGLKLFAATERIESIVLRDVMQICEQEVDLAGRVRIGTSEGFGSAYLASRLPQLTVAHPGLEIELVAVPRNYSLAAREVDIAITMEEPRVGSSRYKKLTDYRLGIYAAEEYFDSRARPQSIDDLREHPWCGYIDEMLYTPELDLLQFGDVRIRANYRALGVSSHLEAVCTGTMLGILPCYIARKRAGLERILQDKVALDRTYWLAVHEDLANSNRVRFLMQKIEEWVKEDRNIFRLDS</sequence>
<comment type="similarity">
    <text evidence="1">Belongs to the LysR transcriptional regulatory family.</text>
</comment>
<dbReference type="InterPro" id="IPR050176">
    <property type="entry name" value="LTTR"/>
</dbReference>
<feature type="domain" description="HTH lysR-type" evidence="5">
    <location>
        <begin position="1"/>
        <end position="58"/>
    </location>
</feature>
<name>A0A5B8G2E9_9RHOB</name>
<dbReference type="PROSITE" id="PS50931">
    <property type="entry name" value="HTH_LYSR"/>
    <property type="match status" value="1"/>
</dbReference>